<evidence type="ECO:0000259" key="2">
    <source>
        <dbReference type="Pfam" id="PF07715"/>
    </source>
</evidence>
<dbReference type="Gene3D" id="2.170.130.10">
    <property type="entry name" value="TonB-dependent receptor, plug domain"/>
    <property type="match status" value="1"/>
</dbReference>
<keyword evidence="1" id="KW-1134">Transmembrane beta strand</keyword>
<keyword evidence="1" id="KW-0812">Transmembrane</keyword>
<dbReference type="GO" id="GO:0009279">
    <property type="term" value="C:cell outer membrane"/>
    <property type="evidence" value="ECO:0007669"/>
    <property type="project" value="UniProtKB-SubCell"/>
</dbReference>
<dbReference type="InterPro" id="IPR023997">
    <property type="entry name" value="TonB-dep_OMP_SusC/RagA_CS"/>
</dbReference>
<keyword evidence="1" id="KW-0472">Membrane</keyword>
<accession>A0A315Z9I1</accession>
<dbReference type="InterPro" id="IPR012910">
    <property type="entry name" value="Plug_dom"/>
</dbReference>
<name>A0A315Z9I1_SEDFL</name>
<dbReference type="InterPro" id="IPR037066">
    <property type="entry name" value="Plug_dom_sf"/>
</dbReference>
<keyword evidence="1" id="KW-0813">Transport</keyword>
<proteinExistence type="inferred from homology"/>
<dbReference type="SUPFAM" id="SSF49464">
    <property type="entry name" value="Carboxypeptidase regulatory domain-like"/>
    <property type="match status" value="1"/>
</dbReference>
<dbReference type="InterPro" id="IPR023996">
    <property type="entry name" value="TonB-dep_OMP_SusC/RagA"/>
</dbReference>
<dbReference type="EMBL" id="QGDO01000003">
    <property type="protein sequence ID" value="PWJ41932.1"/>
    <property type="molecule type" value="Genomic_DNA"/>
</dbReference>
<dbReference type="SUPFAM" id="SSF56935">
    <property type="entry name" value="Porins"/>
    <property type="match status" value="1"/>
</dbReference>
<dbReference type="FunFam" id="2.170.130.10:FF:000003">
    <property type="entry name" value="SusC/RagA family TonB-linked outer membrane protein"/>
    <property type="match status" value="1"/>
</dbReference>
<reference evidence="3 4" key="1">
    <citation type="submission" date="2018-03" db="EMBL/GenBank/DDBJ databases">
        <title>Genomic Encyclopedia of Archaeal and Bacterial Type Strains, Phase II (KMG-II): from individual species to whole genera.</title>
        <authorList>
            <person name="Goeker M."/>
        </authorList>
    </citation>
    <scope>NUCLEOTIDE SEQUENCE [LARGE SCALE GENOMIC DNA]</scope>
    <source>
        <strain evidence="3 4">DSM 28229</strain>
    </source>
</reference>
<dbReference type="NCBIfam" id="TIGR04057">
    <property type="entry name" value="SusC_RagA_signa"/>
    <property type="match status" value="1"/>
</dbReference>
<protein>
    <submittedName>
        <fullName evidence="3">TonB-linked SusC/RagA family outer membrane protein</fullName>
    </submittedName>
</protein>
<gene>
    <name evidence="3" type="ORF">BC781_103182</name>
</gene>
<keyword evidence="4" id="KW-1185">Reference proteome</keyword>
<comment type="similarity">
    <text evidence="1">Belongs to the TonB-dependent receptor family.</text>
</comment>
<dbReference type="PROSITE" id="PS52016">
    <property type="entry name" value="TONB_DEPENDENT_REC_3"/>
    <property type="match status" value="1"/>
</dbReference>
<dbReference type="InterPro" id="IPR008969">
    <property type="entry name" value="CarboxyPept-like_regulatory"/>
</dbReference>
<evidence type="ECO:0000313" key="3">
    <source>
        <dbReference type="EMBL" id="PWJ41932.1"/>
    </source>
</evidence>
<dbReference type="NCBIfam" id="TIGR04056">
    <property type="entry name" value="OMP_RagA_SusC"/>
    <property type="match status" value="1"/>
</dbReference>
<comment type="caution">
    <text evidence="3">The sequence shown here is derived from an EMBL/GenBank/DDBJ whole genome shotgun (WGS) entry which is preliminary data.</text>
</comment>
<dbReference type="Gene3D" id="2.60.40.1120">
    <property type="entry name" value="Carboxypeptidase-like, regulatory domain"/>
    <property type="match status" value="1"/>
</dbReference>
<comment type="subcellular location">
    <subcellularLocation>
        <location evidence="1">Cell outer membrane</location>
        <topology evidence="1">Multi-pass membrane protein</topology>
    </subcellularLocation>
</comment>
<dbReference type="InterPro" id="IPR039426">
    <property type="entry name" value="TonB-dep_rcpt-like"/>
</dbReference>
<evidence type="ECO:0000313" key="4">
    <source>
        <dbReference type="Proteomes" id="UP000245535"/>
    </source>
</evidence>
<dbReference type="Pfam" id="PF07715">
    <property type="entry name" value="Plug"/>
    <property type="match status" value="1"/>
</dbReference>
<evidence type="ECO:0000256" key="1">
    <source>
        <dbReference type="PROSITE-ProRule" id="PRU01360"/>
    </source>
</evidence>
<feature type="domain" description="TonB-dependent receptor plug" evidence="2">
    <location>
        <begin position="104"/>
        <end position="210"/>
    </location>
</feature>
<keyword evidence="1" id="KW-0998">Cell outer membrane</keyword>
<dbReference type="Pfam" id="PF13715">
    <property type="entry name" value="CarbopepD_reg_2"/>
    <property type="match status" value="1"/>
</dbReference>
<sequence length="1011" mass="114091">MPIFLLGQGQLTTIEGIVKDRETGEELIGASVYIPNTTIGSTTDYDGRFKFELPKDTTSILVSYIGYHSLTVEYTGQKNLTLYLERAATEIEEIVIVGYATQKKESVVGAIDVVKSEDLLMSRADLSLSNALVGLVPGMTSIQESGQPGENAASIFIRGKSSWVDNTPLFLVDGIERDYNDIDPNEVASISVLKDASATAVFGTKGANGVILITTKEGEKGKAKFNFSHNLSFKQPISNFSMADRASVMEMKNQALFNDRVFDPSAYYSDEDIRKYRDQLDPYMYPEIDWHDELVNNYGVTKNYNINVSGGTKKSNYFISLSYATEGDIFNTIEHESYDPGFLFEKYNYRTNLNLDVTPTTNIKLGLAGNISTKNQPAYGNSSDDSWAKSDFFKLIYYKAPNYIFPIQYENGEIGHDGGGSNPYLLLNYSGVHINRTNTLAADLHLDQKLDFLAKGLSLTGKFAYNTKFDYIRTISNKNNRNSEFNVPSYLYTETDTLRFPNGNYIPGPVSVGDEKLNAYKRNLYYEAAVRYAQSFRNLHDFSALGLFMRSQSINKVKWPAFEESWVGRVTYAYDSKYFLEMNGAYNGSEKFAPGLRFGFFPSYAVGWMMSEENFIRNNSALDFIDELKLRFSYGEVGYDKSASRWTYLELYEGGGNISIGNPAGNRGTYKEGQAANPEATWEVAKKANLGFEVLLFNYFSAIVDFFNEHRTGILMQRRTIPDWFGLEAPEANIGETKSQGYEISLTWNKPVQKDFSYMLQLNMSYAENRVVFRDDPVKMPDYMKDAGKPIGSNYTLITDGLYQDWDDVYNSPSSVWGAEDRIPGDFKYIDFNGDGVIDENDKVVSDYQEYPSINVAFNFGLTYKSFQLNGLFSGVSGVYKVVPDALLYEFTNADYETANPHNLNAWSPNNLATNVPILRSNNGTRSHNQQFSDYAYQKADYLRLKRLELSYQLKSDYLQKQLGFNSLRLYVGANNLLTLTDMDDRFDPEAATLASYPLIKSYNTGLTVTF</sequence>
<dbReference type="Proteomes" id="UP000245535">
    <property type="component" value="Unassembled WGS sequence"/>
</dbReference>
<organism evidence="3 4">
    <name type="scientific">Sediminitomix flava</name>
    <dbReference type="NCBI Taxonomy" id="379075"/>
    <lineage>
        <taxon>Bacteria</taxon>
        <taxon>Pseudomonadati</taxon>
        <taxon>Bacteroidota</taxon>
        <taxon>Cytophagia</taxon>
        <taxon>Cytophagales</taxon>
        <taxon>Flammeovirgaceae</taxon>
        <taxon>Sediminitomix</taxon>
    </lineage>
</organism>
<dbReference type="AlphaFoldDB" id="A0A315Z9I1"/>